<gene>
    <name evidence="1" type="ORF">PCOR1329_LOCUS28534</name>
</gene>
<dbReference type="Proteomes" id="UP001189429">
    <property type="component" value="Unassembled WGS sequence"/>
</dbReference>
<evidence type="ECO:0000313" key="1">
    <source>
        <dbReference type="EMBL" id="CAK0829645.1"/>
    </source>
</evidence>
<keyword evidence="2" id="KW-1185">Reference proteome</keyword>
<name>A0ABN9SE53_9DINO</name>
<dbReference type="EMBL" id="CAUYUJ010010557">
    <property type="protein sequence ID" value="CAK0829645.1"/>
    <property type="molecule type" value="Genomic_DNA"/>
</dbReference>
<organism evidence="1 2">
    <name type="scientific">Prorocentrum cordatum</name>
    <dbReference type="NCBI Taxonomy" id="2364126"/>
    <lineage>
        <taxon>Eukaryota</taxon>
        <taxon>Sar</taxon>
        <taxon>Alveolata</taxon>
        <taxon>Dinophyceae</taxon>
        <taxon>Prorocentrales</taxon>
        <taxon>Prorocentraceae</taxon>
        <taxon>Prorocentrum</taxon>
    </lineage>
</organism>
<comment type="caution">
    <text evidence="1">The sequence shown here is derived from an EMBL/GenBank/DDBJ whole genome shotgun (WGS) entry which is preliminary data.</text>
</comment>
<protein>
    <submittedName>
        <fullName evidence="1">Uncharacterized protein</fullName>
    </submittedName>
</protein>
<reference evidence="1" key="1">
    <citation type="submission" date="2023-10" db="EMBL/GenBank/DDBJ databases">
        <authorList>
            <person name="Chen Y."/>
            <person name="Shah S."/>
            <person name="Dougan E. K."/>
            <person name="Thang M."/>
            <person name="Chan C."/>
        </authorList>
    </citation>
    <scope>NUCLEOTIDE SEQUENCE [LARGE SCALE GENOMIC DNA]</scope>
</reference>
<sequence>MPEQEQHVDTGCIVIVSSSYCEELKRSHQGHIVIFSATGGGTAQPAVSAAKHQGIYVLESAQSPNGYPVWKHEGKDWWLYNSPNDFWGIGGEACKIENFKCNKGRIVATKVASGLMPWDMREWRYSDGAQWYVDNSIKMDVLQDMSCQDASLPVGFVPAKEGGAACAVRFPAGRDVAEIQMKLLLGELARRAEWRIGVPASDSKGGALARRLAMRIHVTPVDRRLLSS</sequence>
<proteinExistence type="predicted"/>
<accession>A0ABN9SE53</accession>
<evidence type="ECO:0000313" key="2">
    <source>
        <dbReference type="Proteomes" id="UP001189429"/>
    </source>
</evidence>